<evidence type="ECO:0000259" key="1">
    <source>
        <dbReference type="Pfam" id="PF08242"/>
    </source>
</evidence>
<proteinExistence type="predicted"/>
<keyword evidence="2" id="KW-0489">Methyltransferase</keyword>
<protein>
    <submittedName>
        <fullName evidence="2">Methyltransferase type 12 domain protein</fullName>
    </submittedName>
</protein>
<gene>
    <name evidence="2" type="ordered locus">BHWA1_02254</name>
</gene>
<dbReference type="GO" id="GO:0008168">
    <property type="term" value="F:methyltransferase activity"/>
    <property type="evidence" value="ECO:0007669"/>
    <property type="project" value="UniProtKB-KW"/>
</dbReference>
<sequence>MYMDNNNKKSIIIEHYIERVKDFNIPEYKVLDWESQEAQEARFSALLNHFDIRKSILLDVGCGLGHLAEYIDKQNINTYYIGIDIMPEMIERAKSKNFKNIHPQFMTIDFFKNSDTKDDFDYIYSSGIFNLNLGNNEEFLKNAVKDFLIAARKGVCFNLLDISCKEKYGDKYYYYKKDEVFNMICDIVKDLNLQCKIKISDEYLSNDFSVFVDFLQY</sequence>
<keyword evidence="3" id="KW-1185">Reference proteome</keyword>
<feature type="domain" description="Methyltransferase type 12" evidence="1">
    <location>
        <begin position="58"/>
        <end position="143"/>
    </location>
</feature>
<evidence type="ECO:0000313" key="2">
    <source>
        <dbReference type="EMBL" id="ACN84710.1"/>
    </source>
</evidence>
<dbReference type="EMBL" id="CP001357">
    <property type="protein sequence ID" value="ACN84710.1"/>
    <property type="molecule type" value="Genomic_DNA"/>
</dbReference>
<dbReference type="InterPro" id="IPR029063">
    <property type="entry name" value="SAM-dependent_MTases_sf"/>
</dbReference>
<dbReference type="Gene3D" id="3.40.50.150">
    <property type="entry name" value="Vaccinia Virus protein VP39"/>
    <property type="match status" value="1"/>
</dbReference>
<dbReference type="AlphaFoldDB" id="A0A3B6VBK8"/>
<organism evidence="2 3">
    <name type="scientific">Brachyspira hyodysenteriae (strain ATCC 49526 / WA1)</name>
    <dbReference type="NCBI Taxonomy" id="565034"/>
    <lineage>
        <taxon>Bacteria</taxon>
        <taxon>Pseudomonadati</taxon>
        <taxon>Spirochaetota</taxon>
        <taxon>Spirochaetia</taxon>
        <taxon>Brachyspirales</taxon>
        <taxon>Brachyspiraceae</taxon>
        <taxon>Brachyspira</taxon>
    </lineage>
</organism>
<dbReference type="GO" id="GO:0032259">
    <property type="term" value="P:methylation"/>
    <property type="evidence" value="ECO:0007669"/>
    <property type="project" value="UniProtKB-KW"/>
</dbReference>
<accession>A0A3B6VBK8</accession>
<keyword evidence="2" id="KW-0808">Transferase</keyword>
<reference evidence="2 3" key="1">
    <citation type="journal article" date="2009" name="PLoS ONE">
        <title>Genome sequence of the pathogenic intestinal spirochete Brachyspira hyodysenteriae reveals adaptations to its lifestyle in the porcine large intestine.</title>
        <authorList>
            <person name="Bellgard M.I."/>
            <person name="Wanchanthuek P."/>
            <person name="La T."/>
            <person name="Ryan K."/>
            <person name="Moolhuijzen P."/>
            <person name="Albertyn Z."/>
            <person name="Shaban B."/>
            <person name="Motro Y."/>
            <person name="Dunn D.S."/>
            <person name="Schibeci D."/>
            <person name="Hunter A."/>
            <person name="Barrero R."/>
            <person name="Phillips N.D."/>
            <person name="Hampson D.J."/>
        </authorList>
    </citation>
    <scope>NUCLEOTIDE SEQUENCE [LARGE SCALE GENOMIC DNA]</scope>
    <source>
        <strain evidence="3">ATCC 49526 / WA1</strain>
    </source>
</reference>
<dbReference type="KEGG" id="bhy:BHWA1_02254"/>
<dbReference type="STRING" id="565034.BHWA1_02254"/>
<dbReference type="SUPFAM" id="SSF53335">
    <property type="entry name" value="S-adenosyl-L-methionine-dependent methyltransferases"/>
    <property type="match status" value="1"/>
</dbReference>
<dbReference type="Pfam" id="PF08242">
    <property type="entry name" value="Methyltransf_12"/>
    <property type="match status" value="1"/>
</dbReference>
<name>A0A3B6VBK8_BRAHW</name>
<dbReference type="CDD" id="cd02440">
    <property type="entry name" value="AdoMet_MTases"/>
    <property type="match status" value="1"/>
</dbReference>
<dbReference type="Proteomes" id="UP000001803">
    <property type="component" value="Chromosome"/>
</dbReference>
<dbReference type="InterPro" id="IPR013217">
    <property type="entry name" value="Methyltransf_12"/>
</dbReference>
<evidence type="ECO:0000313" key="3">
    <source>
        <dbReference type="Proteomes" id="UP000001803"/>
    </source>
</evidence>